<dbReference type="Pfam" id="PF00852">
    <property type="entry name" value="Glyco_transf_10"/>
    <property type="match status" value="1"/>
</dbReference>
<keyword evidence="7" id="KW-0735">Signal-anchor</keyword>
<keyword evidence="6 12" id="KW-0812">Transmembrane</keyword>
<comment type="pathway">
    <text evidence="2">Protein modification; protein glycosylation.</text>
</comment>
<accession>A0AAV3Y579</accession>
<evidence type="ECO:0000259" key="14">
    <source>
        <dbReference type="Pfam" id="PF17039"/>
    </source>
</evidence>
<dbReference type="GO" id="GO:0008417">
    <property type="term" value="F:fucosyltransferase activity"/>
    <property type="evidence" value="ECO:0007669"/>
    <property type="project" value="InterPro"/>
</dbReference>
<evidence type="ECO:0000313" key="15">
    <source>
        <dbReference type="EMBL" id="GFN77591.1"/>
    </source>
</evidence>
<proteinExistence type="inferred from homology"/>
<dbReference type="Gene3D" id="3.40.50.11660">
    <property type="entry name" value="Glycosyl transferase family 10, C-terminal domain"/>
    <property type="match status" value="1"/>
</dbReference>
<sequence length="429" mass="49590">MSERATTHLYGSSCLTHCLSEPLHTFARRGGIAKCLVLAVFMLASYLVFVSVPVEDGLVTADDMYFTKRDSHTKLILFADFPDYYEIESRQGVNGLAHCNAKSPSGRPMRCEITVNKGSFPQADAVLFYSHGKTHMSQLGFEPEKQPGQTWTFFAVESPVHSKNSLFNDAAFHDKFNSTMGYRTDSEFWHGYIRSQKRDSPLSTEDKHSEEAELRRIFRKKSKMAAMFVSNCEAPSRRDEYVRELQKHMSVDVYGRCGSMRCDDREACDKMLKDDYKFYLAFENSHCLDYVTEKLLKIMKSKSVVPVVRGGADYSRLFPENSVVDTSQFSSPAHLAIHLKELSENEDLWVQMFQWTWQWEVHGPDLPFCQYCHHLFSDQRSSHLYHNVYQWWAKDTCYPIKDLPPKRTRGADQRGVLASFIDKIEEIFR</sequence>
<evidence type="ECO:0000256" key="12">
    <source>
        <dbReference type="RuleBase" id="RU003832"/>
    </source>
</evidence>
<keyword evidence="10 12" id="KW-0472">Membrane</keyword>
<dbReference type="FunFam" id="3.40.50.11660:FF:000004">
    <property type="entry name" value="Glycoprotein 3-alpha-L-fucosyltransferase A"/>
    <property type="match status" value="1"/>
</dbReference>
<dbReference type="InterPro" id="IPR001503">
    <property type="entry name" value="Glyco_trans_10"/>
</dbReference>
<comment type="subcellular location">
    <subcellularLocation>
        <location evidence="1">Golgi apparatus membrane</location>
        <topology evidence="1">Single-pass type II membrane protein</topology>
    </subcellularLocation>
    <subcellularLocation>
        <location evidence="12">Golgi apparatus</location>
        <location evidence="12">Golgi stack membrane</location>
        <topology evidence="12">Single-pass type II membrane protein</topology>
    </subcellularLocation>
</comment>
<gene>
    <name evidence="15" type="ORF">PoB_000409700</name>
</gene>
<evidence type="ECO:0000313" key="16">
    <source>
        <dbReference type="Proteomes" id="UP000735302"/>
    </source>
</evidence>
<evidence type="ECO:0000256" key="1">
    <source>
        <dbReference type="ARBA" id="ARBA00004323"/>
    </source>
</evidence>
<dbReference type="SUPFAM" id="SSF53756">
    <property type="entry name" value="UDP-Glycosyltransferase/glycogen phosphorylase"/>
    <property type="match status" value="1"/>
</dbReference>
<dbReference type="GO" id="GO:0032580">
    <property type="term" value="C:Golgi cisterna membrane"/>
    <property type="evidence" value="ECO:0007669"/>
    <property type="project" value="UniProtKB-SubCell"/>
</dbReference>
<keyword evidence="5 12" id="KW-0808">Transferase</keyword>
<organism evidence="15 16">
    <name type="scientific">Plakobranchus ocellatus</name>
    <dbReference type="NCBI Taxonomy" id="259542"/>
    <lineage>
        <taxon>Eukaryota</taxon>
        <taxon>Metazoa</taxon>
        <taxon>Spiralia</taxon>
        <taxon>Lophotrochozoa</taxon>
        <taxon>Mollusca</taxon>
        <taxon>Gastropoda</taxon>
        <taxon>Heterobranchia</taxon>
        <taxon>Euthyneura</taxon>
        <taxon>Panpulmonata</taxon>
        <taxon>Sacoglossa</taxon>
        <taxon>Placobranchoidea</taxon>
        <taxon>Plakobranchidae</taxon>
        <taxon>Plakobranchus</taxon>
    </lineage>
</organism>
<dbReference type="Pfam" id="PF17039">
    <property type="entry name" value="Glyco_tran_10_N"/>
    <property type="match status" value="1"/>
</dbReference>
<feature type="domain" description="Fucosyltransferase C-terminal" evidence="13">
    <location>
        <begin position="219"/>
        <end position="391"/>
    </location>
</feature>
<dbReference type="PANTHER" id="PTHR48438:SF1">
    <property type="entry name" value="ALPHA-(1,3)-FUCOSYLTRANSFERASE C-RELATED"/>
    <property type="match status" value="1"/>
</dbReference>
<feature type="domain" description="Fucosyltransferase N-terminal" evidence="14">
    <location>
        <begin position="94"/>
        <end position="192"/>
    </location>
</feature>
<evidence type="ECO:0000256" key="4">
    <source>
        <dbReference type="ARBA" id="ARBA00022676"/>
    </source>
</evidence>
<evidence type="ECO:0000259" key="13">
    <source>
        <dbReference type="Pfam" id="PF00852"/>
    </source>
</evidence>
<keyword evidence="9 12" id="KW-0333">Golgi apparatus</keyword>
<evidence type="ECO:0000256" key="8">
    <source>
        <dbReference type="ARBA" id="ARBA00022989"/>
    </source>
</evidence>
<evidence type="ECO:0000256" key="9">
    <source>
        <dbReference type="ARBA" id="ARBA00023034"/>
    </source>
</evidence>
<keyword evidence="16" id="KW-1185">Reference proteome</keyword>
<dbReference type="Proteomes" id="UP000735302">
    <property type="component" value="Unassembled WGS sequence"/>
</dbReference>
<evidence type="ECO:0000256" key="10">
    <source>
        <dbReference type="ARBA" id="ARBA00023136"/>
    </source>
</evidence>
<dbReference type="InterPro" id="IPR031481">
    <property type="entry name" value="Glyco_tran_10_N"/>
</dbReference>
<keyword evidence="8 12" id="KW-1133">Transmembrane helix</keyword>
<evidence type="ECO:0000256" key="2">
    <source>
        <dbReference type="ARBA" id="ARBA00004922"/>
    </source>
</evidence>
<evidence type="ECO:0000256" key="11">
    <source>
        <dbReference type="ARBA" id="ARBA00023180"/>
    </source>
</evidence>
<feature type="transmembrane region" description="Helical" evidence="12">
    <location>
        <begin position="35"/>
        <end position="54"/>
    </location>
</feature>
<keyword evidence="4 12" id="KW-0328">Glycosyltransferase</keyword>
<evidence type="ECO:0000256" key="6">
    <source>
        <dbReference type="ARBA" id="ARBA00022692"/>
    </source>
</evidence>
<keyword evidence="11" id="KW-0325">Glycoprotein</keyword>
<dbReference type="AlphaFoldDB" id="A0AAV3Y579"/>
<dbReference type="InterPro" id="IPR055270">
    <property type="entry name" value="Glyco_tran_10_C"/>
</dbReference>
<comment type="similarity">
    <text evidence="3 12">Belongs to the glycosyltransferase 10 family.</text>
</comment>
<dbReference type="InterPro" id="IPR038577">
    <property type="entry name" value="GT10-like_C_sf"/>
</dbReference>
<dbReference type="EC" id="2.4.1.-" evidence="12"/>
<dbReference type="GO" id="GO:0000139">
    <property type="term" value="C:Golgi membrane"/>
    <property type="evidence" value="ECO:0007669"/>
    <property type="project" value="UniProtKB-SubCell"/>
</dbReference>
<dbReference type="EMBL" id="BLXT01000492">
    <property type="protein sequence ID" value="GFN77591.1"/>
    <property type="molecule type" value="Genomic_DNA"/>
</dbReference>
<evidence type="ECO:0000256" key="7">
    <source>
        <dbReference type="ARBA" id="ARBA00022968"/>
    </source>
</evidence>
<protein>
    <recommendedName>
        <fullName evidence="12">Fucosyltransferase</fullName>
        <ecNumber evidence="12">2.4.1.-</ecNumber>
    </recommendedName>
</protein>
<evidence type="ECO:0000256" key="5">
    <source>
        <dbReference type="ARBA" id="ARBA00022679"/>
    </source>
</evidence>
<comment type="caution">
    <text evidence="15">The sequence shown here is derived from an EMBL/GenBank/DDBJ whole genome shotgun (WGS) entry which is preliminary data.</text>
</comment>
<dbReference type="PANTHER" id="PTHR48438">
    <property type="entry name" value="ALPHA-(1,3)-FUCOSYLTRANSFERASE C-RELATED"/>
    <property type="match status" value="1"/>
</dbReference>
<reference evidence="15 16" key="1">
    <citation type="journal article" date="2021" name="Elife">
        <title>Chloroplast acquisition without the gene transfer in kleptoplastic sea slugs, Plakobranchus ocellatus.</title>
        <authorList>
            <person name="Maeda T."/>
            <person name="Takahashi S."/>
            <person name="Yoshida T."/>
            <person name="Shimamura S."/>
            <person name="Takaki Y."/>
            <person name="Nagai Y."/>
            <person name="Toyoda A."/>
            <person name="Suzuki Y."/>
            <person name="Arimoto A."/>
            <person name="Ishii H."/>
            <person name="Satoh N."/>
            <person name="Nishiyama T."/>
            <person name="Hasebe M."/>
            <person name="Maruyama T."/>
            <person name="Minagawa J."/>
            <person name="Obokata J."/>
            <person name="Shigenobu S."/>
        </authorList>
    </citation>
    <scope>NUCLEOTIDE SEQUENCE [LARGE SCALE GENOMIC DNA]</scope>
</reference>
<name>A0AAV3Y579_9GAST</name>
<evidence type="ECO:0000256" key="3">
    <source>
        <dbReference type="ARBA" id="ARBA00008919"/>
    </source>
</evidence>